<keyword evidence="2" id="KW-1185">Reference proteome</keyword>
<dbReference type="Proteomes" id="UP000192342">
    <property type="component" value="Unassembled WGS sequence"/>
</dbReference>
<reference evidence="1 2" key="1">
    <citation type="submission" date="2013-04" db="EMBL/GenBank/DDBJ databases">
        <title>Oceanococcus atlanticus 22II-S10r2 Genome Sequencing.</title>
        <authorList>
            <person name="Lai Q."/>
            <person name="Li G."/>
            <person name="Shao Z."/>
        </authorList>
    </citation>
    <scope>NUCLEOTIDE SEQUENCE [LARGE SCALE GENOMIC DNA]</scope>
    <source>
        <strain evidence="1 2">22II-S10r2</strain>
    </source>
</reference>
<proteinExistence type="predicted"/>
<evidence type="ECO:0000313" key="1">
    <source>
        <dbReference type="EMBL" id="ORE85839.1"/>
    </source>
</evidence>
<dbReference type="STRING" id="1317117.ATO7_11118"/>
<protein>
    <submittedName>
        <fullName evidence="1">Uncharacterized protein</fullName>
    </submittedName>
</protein>
<accession>A0A1Y1SB39</accession>
<evidence type="ECO:0000313" key="2">
    <source>
        <dbReference type="Proteomes" id="UP000192342"/>
    </source>
</evidence>
<gene>
    <name evidence="1" type="ORF">ATO7_11118</name>
</gene>
<organism evidence="1 2">
    <name type="scientific">Oceanococcus atlanticus</name>
    <dbReference type="NCBI Taxonomy" id="1317117"/>
    <lineage>
        <taxon>Bacteria</taxon>
        <taxon>Pseudomonadati</taxon>
        <taxon>Pseudomonadota</taxon>
        <taxon>Gammaproteobacteria</taxon>
        <taxon>Chromatiales</taxon>
        <taxon>Oceanococcaceae</taxon>
        <taxon>Oceanococcus</taxon>
    </lineage>
</organism>
<name>A0A1Y1SB39_9GAMM</name>
<dbReference type="AlphaFoldDB" id="A0A1Y1SB39"/>
<sequence length="138" mass="14967">MSSGATPPDWTRWLTLRQLPAWQCLALSVDVEPDTLGVDSFMVLHAADSELPMGGQGDPDWLASMAKRQSGLIAALADSKTGLAVRAVKQPHLDTPVKLAAFVAWARKHKWALPKALKDAFSEPVPKTKKSTRKPAKS</sequence>
<comment type="caution">
    <text evidence="1">The sequence shown here is derived from an EMBL/GenBank/DDBJ whole genome shotgun (WGS) entry which is preliminary data.</text>
</comment>
<dbReference type="EMBL" id="AQQV01000003">
    <property type="protein sequence ID" value="ORE85839.1"/>
    <property type="molecule type" value="Genomic_DNA"/>
</dbReference>
<dbReference type="RefSeq" id="WP_083561882.1">
    <property type="nucleotide sequence ID" value="NZ_AQQV01000003.1"/>
</dbReference>